<dbReference type="OrthoDB" id="9786165at2"/>
<dbReference type="InterPro" id="IPR000780">
    <property type="entry name" value="CheR_MeTrfase"/>
</dbReference>
<dbReference type="Pfam" id="PF01739">
    <property type="entry name" value="CheR"/>
    <property type="match status" value="1"/>
</dbReference>
<dbReference type="Gene3D" id="3.40.50.150">
    <property type="entry name" value="Vaccinia Virus protein VP39"/>
    <property type="match status" value="1"/>
</dbReference>
<dbReference type="PANTHER" id="PTHR24422:SF19">
    <property type="entry name" value="CHEMOTAXIS PROTEIN METHYLTRANSFERASE"/>
    <property type="match status" value="1"/>
</dbReference>
<dbReference type="PRINTS" id="PR00996">
    <property type="entry name" value="CHERMTFRASE"/>
</dbReference>
<evidence type="ECO:0000256" key="4">
    <source>
        <dbReference type="ARBA" id="ARBA00022679"/>
    </source>
</evidence>
<reference evidence="7 8" key="1">
    <citation type="submission" date="2007-05" db="EMBL/GenBank/DDBJ databases">
        <title>Complete sequence of Geobacter uraniireducens Rf4.</title>
        <authorList>
            <consortium name="US DOE Joint Genome Institute"/>
            <person name="Copeland A."/>
            <person name="Lucas S."/>
            <person name="Lapidus A."/>
            <person name="Barry K."/>
            <person name="Detter J.C."/>
            <person name="Glavina del Rio T."/>
            <person name="Hammon N."/>
            <person name="Israni S."/>
            <person name="Dalin E."/>
            <person name="Tice H."/>
            <person name="Pitluck S."/>
            <person name="Chertkov O."/>
            <person name="Brettin T."/>
            <person name="Bruce D."/>
            <person name="Han C."/>
            <person name="Schmutz J."/>
            <person name="Larimer F."/>
            <person name="Land M."/>
            <person name="Hauser L."/>
            <person name="Kyrpides N."/>
            <person name="Mikhailova N."/>
            <person name="Shelobolina E."/>
            <person name="Aklujkar M."/>
            <person name="Lovley D."/>
            <person name="Richardson P."/>
        </authorList>
    </citation>
    <scope>NUCLEOTIDE SEQUENCE [LARGE SCALE GENOMIC DNA]</scope>
    <source>
        <strain evidence="7 8">Rf4</strain>
    </source>
</reference>
<evidence type="ECO:0000313" key="8">
    <source>
        <dbReference type="Proteomes" id="UP000006695"/>
    </source>
</evidence>
<evidence type="ECO:0000256" key="1">
    <source>
        <dbReference type="ARBA" id="ARBA00001541"/>
    </source>
</evidence>
<keyword evidence="5" id="KW-0949">S-adenosyl-L-methionine</keyword>
<evidence type="ECO:0000259" key="6">
    <source>
        <dbReference type="PROSITE" id="PS50123"/>
    </source>
</evidence>
<dbReference type="InterPro" id="IPR029063">
    <property type="entry name" value="SAM-dependent_MTases_sf"/>
</dbReference>
<dbReference type="AlphaFoldDB" id="A5G3I5"/>
<dbReference type="Gene3D" id="1.10.155.10">
    <property type="entry name" value="Chemotaxis receptor methyltransferase CheR, N-terminal domain"/>
    <property type="match status" value="1"/>
</dbReference>
<organism evidence="7 8">
    <name type="scientific">Geotalea uraniireducens (strain Rf4)</name>
    <name type="common">Geobacter uraniireducens</name>
    <dbReference type="NCBI Taxonomy" id="351605"/>
    <lineage>
        <taxon>Bacteria</taxon>
        <taxon>Pseudomonadati</taxon>
        <taxon>Thermodesulfobacteriota</taxon>
        <taxon>Desulfuromonadia</taxon>
        <taxon>Geobacterales</taxon>
        <taxon>Geobacteraceae</taxon>
        <taxon>Geotalea</taxon>
    </lineage>
</organism>
<dbReference type="PIRSF" id="PIRSF000410">
    <property type="entry name" value="CheR"/>
    <property type="match status" value="1"/>
</dbReference>
<dbReference type="KEGG" id="gur:Gura_2166"/>
<dbReference type="InterPro" id="IPR022642">
    <property type="entry name" value="CheR_C"/>
</dbReference>
<accession>A5G3I5</accession>
<dbReference type="EMBL" id="CP000698">
    <property type="protein sequence ID" value="ABQ26353.1"/>
    <property type="molecule type" value="Genomic_DNA"/>
</dbReference>
<dbReference type="SMART" id="SM00138">
    <property type="entry name" value="MeTrc"/>
    <property type="match status" value="1"/>
</dbReference>
<dbReference type="InterPro" id="IPR026024">
    <property type="entry name" value="Chemotaxis_MeTrfase_CheR"/>
</dbReference>
<evidence type="ECO:0000256" key="5">
    <source>
        <dbReference type="ARBA" id="ARBA00022691"/>
    </source>
</evidence>
<proteinExistence type="predicted"/>
<evidence type="ECO:0000256" key="2">
    <source>
        <dbReference type="ARBA" id="ARBA00012534"/>
    </source>
</evidence>
<sequence length="292" mass="33648">MSVCSNILNKRNYEAESRGDLENRQFHYTSADFNTIRELLYKSAGISLSQNKRDMVYSRLARRLRITGVESFREYIGLLEDSGNQEFEAFINALTTNLTSFFREPHHFPILAQHLGSIGRRRSIKIWSCAASTGEEPYSLAMTAVEHFNSFNPPVTIFATDIDTNVLEKAEQGVYPIEHVQKLSPGQLKRFFLKGDGKCAGFVKVRPELQKLITFSRLNLLDEKWSLTERFDAIFCRNVMIYFDIETQYNILKKFVPLLQPDGLLFAGHSESYHHAGDLFKIRQKTVYVLNK</sequence>
<dbReference type="SUPFAM" id="SSF47757">
    <property type="entry name" value="Chemotaxis receptor methyltransferase CheR, N-terminal domain"/>
    <property type="match status" value="1"/>
</dbReference>
<dbReference type="EC" id="2.1.1.80" evidence="2"/>
<dbReference type="PANTHER" id="PTHR24422">
    <property type="entry name" value="CHEMOTAXIS PROTEIN METHYLTRANSFERASE"/>
    <property type="match status" value="1"/>
</dbReference>
<comment type="catalytic activity">
    <reaction evidence="1">
        <text>L-glutamyl-[protein] + S-adenosyl-L-methionine = [protein]-L-glutamate 5-O-methyl ester + S-adenosyl-L-homocysteine</text>
        <dbReference type="Rhea" id="RHEA:24452"/>
        <dbReference type="Rhea" id="RHEA-COMP:10208"/>
        <dbReference type="Rhea" id="RHEA-COMP:10311"/>
        <dbReference type="ChEBI" id="CHEBI:29973"/>
        <dbReference type="ChEBI" id="CHEBI:57856"/>
        <dbReference type="ChEBI" id="CHEBI:59789"/>
        <dbReference type="ChEBI" id="CHEBI:82795"/>
        <dbReference type="EC" id="2.1.1.80"/>
    </reaction>
</comment>
<evidence type="ECO:0000256" key="3">
    <source>
        <dbReference type="ARBA" id="ARBA00022603"/>
    </source>
</evidence>
<dbReference type="Proteomes" id="UP000006695">
    <property type="component" value="Chromosome"/>
</dbReference>
<dbReference type="InterPro" id="IPR022641">
    <property type="entry name" value="CheR_N"/>
</dbReference>
<dbReference type="HOGENOM" id="CLU_025854_0_0_7"/>
<dbReference type="STRING" id="351605.Gura_2166"/>
<dbReference type="InterPro" id="IPR036804">
    <property type="entry name" value="CheR_N_sf"/>
</dbReference>
<dbReference type="InterPro" id="IPR050903">
    <property type="entry name" value="Bact_Chemotaxis_MeTrfase"/>
</dbReference>
<feature type="domain" description="CheR-type methyltransferase" evidence="6">
    <location>
        <begin position="21"/>
        <end position="292"/>
    </location>
</feature>
<dbReference type="RefSeq" id="WP_011939052.1">
    <property type="nucleotide sequence ID" value="NC_009483.1"/>
</dbReference>
<evidence type="ECO:0000313" key="7">
    <source>
        <dbReference type="EMBL" id="ABQ26353.1"/>
    </source>
</evidence>
<dbReference type="Pfam" id="PF03705">
    <property type="entry name" value="CheR_N"/>
    <property type="match status" value="1"/>
</dbReference>
<protein>
    <recommendedName>
        <fullName evidence="2">protein-glutamate O-methyltransferase</fullName>
        <ecNumber evidence="2">2.1.1.80</ecNumber>
    </recommendedName>
</protein>
<dbReference type="SUPFAM" id="SSF53335">
    <property type="entry name" value="S-adenosyl-L-methionine-dependent methyltransferases"/>
    <property type="match status" value="1"/>
</dbReference>
<gene>
    <name evidence="7" type="ordered locus">Gura_2166</name>
</gene>
<keyword evidence="3 7" id="KW-0489">Methyltransferase</keyword>
<dbReference type="GO" id="GO:0008983">
    <property type="term" value="F:protein-glutamate O-methyltransferase activity"/>
    <property type="evidence" value="ECO:0007669"/>
    <property type="project" value="UniProtKB-EC"/>
</dbReference>
<dbReference type="GO" id="GO:0032259">
    <property type="term" value="P:methylation"/>
    <property type="evidence" value="ECO:0007669"/>
    <property type="project" value="UniProtKB-KW"/>
</dbReference>
<dbReference type="PROSITE" id="PS50123">
    <property type="entry name" value="CHER"/>
    <property type="match status" value="1"/>
</dbReference>
<keyword evidence="8" id="KW-1185">Reference proteome</keyword>
<name>A5G3I5_GEOUR</name>
<keyword evidence="4 7" id="KW-0808">Transferase</keyword>